<sequence>MPVRPGAAHQPTLIEVAPGFTALLFRHNPPTVGELKGLPTLHHHSPREWAVYLLVLEKEDALPATYVGSATNATRGIASRFADYDHLRNLSVRCQDWVNDVDEPIYNVLFRRIEDVWRALHDLGMVVTPGLLEVLRRPDEPDLIKFFIDAIIPHASENKSYGHILRTLAQAENVPSYATAIRYSDLTGSASISAKKRNMIHSEATTIATWLIYLRTSQSSTNGGGTLQFTKDPDPLAKHTSNRRHRCNIRALAV</sequence>
<evidence type="ECO:0000313" key="2">
    <source>
        <dbReference type="Proteomes" id="UP001285908"/>
    </source>
</evidence>
<organism evidence="1 2">
    <name type="scientific">Neurospora hispaniola</name>
    <dbReference type="NCBI Taxonomy" id="588809"/>
    <lineage>
        <taxon>Eukaryota</taxon>
        <taxon>Fungi</taxon>
        <taxon>Dikarya</taxon>
        <taxon>Ascomycota</taxon>
        <taxon>Pezizomycotina</taxon>
        <taxon>Sordariomycetes</taxon>
        <taxon>Sordariomycetidae</taxon>
        <taxon>Sordariales</taxon>
        <taxon>Sordariaceae</taxon>
        <taxon>Neurospora</taxon>
    </lineage>
</organism>
<protein>
    <submittedName>
        <fullName evidence="1">Uncharacterized protein</fullName>
    </submittedName>
</protein>
<dbReference type="EMBL" id="JAULSX010000009">
    <property type="protein sequence ID" value="KAK3485982.1"/>
    <property type="molecule type" value="Genomic_DNA"/>
</dbReference>
<reference evidence="1 2" key="1">
    <citation type="journal article" date="2023" name="Mol. Phylogenet. Evol.">
        <title>Genome-scale phylogeny and comparative genomics of the fungal order Sordariales.</title>
        <authorList>
            <person name="Hensen N."/>
            <person name="Bonometti L."/>
            <person name="Westerberg I."/>
            <person name="Brannstrom I.O."/>
            <person name="Guillou S."/>
            <person name="Cros-Aarteil S."/>
            <person name="Calhoun S."/>
            <person name="Haridas S."/>
            <person name="Kuo A."/>
            <person name="Mondo S."/>
            <person name="Pangilinan J."/>
            <person name="Riley R."/>
            <person name="LaButti K."/>
            <person name="Andreopoulos B."/>
            <person name="Lipzen A."/>
            <person name="Chen C."/>
            <person name="Yan M."/>
            <person name="Daum C."/>
            <person name="Ng V."/>
            <person name="Clum A."/>
            <person name="Steindorff A."/>
            <person name="Ohm R.A."/>
            <person name="Martin F."/>
            <person name="Silar P."/>
            <person name="Natvig D.O."/>
            <person name="Lalanne C."/>
            <person name="Gautier V."/>
            <person name="Ament-Velasquez S.L."/>
            <person name="Kruys A."/>
            <person name="Hutchinson M.I."/>
            <person name="Powell A.J."/>
            <person name="Barry K."/>
            <person name="Miller A.N."/>
            <person name="Grigoriev I.V."/>
            <person name="Debuchy R."/>
            <person name="Gladieux P."/>
            <person name="Hiltunen Thoren M."/>
            <person name="Johannesson H."/>
        </authorList>
    </citation>
    <scope>NUCLEOTIDE SEQUENCE [LARGE SCALE GENOMIC DNA]</scope>
    <source>
        <strain evidence="1 2">FGSC 10403</strain>
    </source>
</reference>
<accession>A0AAJ0HZM1</accession>
<evidence type="ECO:0000313" key="1">
    <source>
        <dbReference type="EMBL" id="KAK3485982.1"/>
    </source>
</evidence>
<proteinExistence type="predicted"/>
<keyword evidence="2" id="KW-1185">Reference proteome</keyword>
<comment type="caution">
    <text evidence="1">The sequence shown here is derived from an EMBL/GenBank/DDBJ whole genome shotgun (WGS) entry which is preliminary data.</text>
</comment>
<dbReference type="RefSeq" id="XP_062688745.1">
    <property type="nucleotide sequence ID" value="XM_062839261.1"/>
</dbReference>
<dbReference type="Proteomes" id="UP001285908">
    <property type="component" value="Unassembled WGS sequence"/>
</dbReference>
<dbReference type="GeneID" id="87876883"/>
<gene>
    <name evidence="1" type="ORF">B0T23DRAFT_408057</name>
</gene>
<dbReference type="AlphaFoldDB" id="A0AAJ0HZM1"/>
<name>A0AAJ0HZM1_9PEZI</name>